<dbReference type="Pfam" id="PF00067">
    <property type="entry name" value="p450"/>
    <property type="match status" value="1"/>
</dbReference>
<dbReference type="PANTHER" id="PTHR46206:SF5">
    <property type="entry name" value="P450, PUTATIVE (EUROFUNG)-RELATED"/>
    <property type="match status" value="1"/>
</dbReference>
<evidence type="ECO:0000256" key="1">
    <source>
        <dbReference type="ARBA" id="ARBA00001971"/>
    </source>
</evidence>
<accession>A0A6A7AG72</accession>
<keyword evidence="7 13" id="KW-0479">Metal-binding</keyword>
<dbReference type="Proteomes" id="UP000799424">
    <property type="component" value="Unassembled WGS sequence"/>
</dbReference>
<feature type="binding site" description="axial binding residue" evidence="13">
    <location>
        <position position="474"/>
    </location>
    <ligand>
        <name>heme</name>
        <dbReference type="ChEBI" id="CHEBI:30413"/>
    </ligand>
    <ligandPart>
        <name>Fe</name>
        <dbReference type="ChEBI" id="CHEBI:18248"/>
    </ligandPart>
</feature>
<keyword evidence="15" id="KW-1185">Reference proteome</keyword>
<dbReference type="InterPro" id="IPR036396">
    <property type="entry name" value="Cyt_P450_sf"/>
</dbReference>
<evidence type="ECO:0000256" key="7">
    <source>
        <dbReference type="ARBA" id="ARBA00022723"/>
    </source>
</evidence>
<dbReference type="AlphaFoldDB" id="A0A6A7AG72"/>
<keyword evidence="11" id="KW-0503">Monooxygenase</keyword>
<name>A0A6A7AG72_9PLEO</name>
<dbReference type="PANTHER" id="PTHR46206">
    <property type="entry name" value="CYTOCHROME P450"/>
    <property type="match status" value="1"/>
</dbReference>
<comment type="similarity">
    <text evidence="4">Belongs to the cytochrome P450 family.</text>
</comment>
<keyword evidence="6" id="KW-0812">Transmembrane</keyword>
<evidence type="ECO:0000256" key="3">
    <source>
        <dbReference type="ARBA" id="ARBA00004685"/>
    </source>
</evidence>
<keyword evidence="12" id="KW-0472">Membrane</keyword>
<keyword evidence="10 13" id="KW-0408">Iron</keyword>
<evidence type="ECO:0000256" key="9">
    <source>
        <dbReference type="ARBA" id="ARBA00023002"/>
    </source>
</evidence>
<evidence type="ECO:0000256" key="4">
    <source>
        <dbReference type="ARBA" id="ARBA00010617"/>
    </source>
</evidence>
<proteinExistence type="inferred from homology"/>
<evidence type="ECO:0000256" key="11">
    <source>
        <dbReference type="ARBA" id="ARBA00023033"/>
    </source>
</evidence>
<dbReference type="GO" id="GO:0004497">
    <property type="term" value="F:monooxygenase activity"/>
    <property type="evidence" value="ECO:0007669"/>
    <property type="project" value="UniProtKB-KW"/>
</dbReference>
<dbReference type="InterPro" id="IPR002403">
    <property type="entry name" value="Cyt_P450_E_grp-IV"/>
</dbReference>
<keyword evidence="5 13" id="KW-0349">Heme</keyword>
<evidence type="ECO:0000313" key="14">
    <source>
        <dbReference type="EMBL" id="KAF2832236.1"/>
    </source>
</evidence>
<dbReference type="EMBL" id="MU006217">
    <property type="protein sequence ID" value="KAF2832236.1"/>
    <property type="molecule type" value="Genomic_DNA"/>
</dbReference>
<evidence type="ECO:0000256" key="12">
    <source>
        <dbReference type="ARBA" id="ARBA00023136"/>
    </source>
</evidence>
<keyword evidence="8" id="KW-1133">Transmembrane helix</keyword>
<dbReference type="CDD" id="cd11041">
    <property type="entry name" value="CYP503A1-like"/>
    <property type="match status" value="1"/>
</dbReference>
<evidence type="ECO:0000256" key="6">
    <source>
        <dbReference type="ARBA" id="ARBA00022692"/>
    </source>
</evidence>
<comment type="cofactor">
    <cofactor evidence="1 13">
        <name>heme</name>
        <dbReference type="ChEBI" id="CHEBI:30413"/>
    </cofactor>
</comment>
<organism evidence="14 15">
    <name type="scientific">Ophiobolus disseminans</name>
    <dbReference type="NCBI Taxonomy" id="1469910"/>
    <lineage>
        <taxon>Eukaryota</taxon>
        <taxon>Fungi</taxon>
        <taxon>Dikarya</taxon>
        <taxon>Ascomycota</taxon>
        <taxon>Pezizomycotina</taxon>
        <taxon>Dothideomycetes</taxon>
        <taxon>Pleosporomycetidae</taxon>
        <taxon>Pleosporales</taxon>
        <taxon>Pleosporineae</taxon>
        <taxon>Phaeosphaeriaceae</taxon>
        <taxon>Ophiobolus</taxon>
    </lineage>
</organism>
<sequence>MENLELHTAWPSGLNPGVNVASSVVGLVSLLFFYEALVAKKVPSVTQILKYIFKPFIDCYGRWVFLFWGPDIIQDAFNKANGKPFELSAPDNRYVFVSDPSQIKELDNAPDTVLSLQAASKQMLQPVYTMHGFNWFDRRGTEGVGFIKALRTLLTNNLPQILPDLSCIIRTRFDELHAGHKVVDGKVYSPVYHMIVKLVVLSNAVSFFGQDLAKDEGFMVSALAYIEETLLCAEVVRLLPKFMAPILGSIISRSIHSHKAIFNRLLPIAEQRCLERDLANLGQKVPKHNDCIQWIMETSPKNAPWTPKRVVHELMAIWFGSVHAVSTTVTFAIHDLCIHPEYVEPLRRECQTQYADFERTGAGTALPLLDSFIKESARLTPVESLSTRRSALQPFSLADGSHVNVGDWFCTPVRAIMTNPVDYPEALSFSGFRFADPKLVSASANFSAVMQKKPTKLTDADMTYHVWGTGRMACPGRYYAAAVMKVILGQILLNYDCELVDPEAKRWWTWRSSMLPKEGTMVIFTPVAGN</sequence>
<keyword evidence="9" id="KW-0560">Oxidoreductase</keyword>
<dbReference type="GO" id="GO:0016020">
    <property type="term" value="C:membrane"/>
    <property type="evidence" value="ECO:0007669"/>
    <property type="project" value="UniProtKB-SubCell"/>
</dbReference>
<evidence type="ECO:0000256" key="5">
    <source>
        <dbReference type="ARBA" id="ARBA00022617"/>
    </source>
</evidence>
<gene>
    <name evidence="14" type="ORF">CC86DRAFT_280139</name>
</gene>
<dbReference type="PRINTS" id="PR00465">
    <property type="entry name" value="EP450IV"/>
</dbReference>
<protein>
    <submittedName>
        <fullName evidence="14">Cytochrome P450</fullName>
    </submittedName>
</protein>
<dbReference type="Gene3D" id="1.10.630.10">
    <property type="entry name" value="Cytochrome P450"/>
    <property type="match status" value="1"/>
</dbReference>
<dbReference type="OrthoDB" id="1844152at2759"/>
<dbReference type="GO" id="GO:0020037">
    <property type="term" value="F:heme binding"/>
    <property type="evidence" value="ECO:0007669"/>
    <property type="project" value="InterPro"/>
</dbReference>
<evidence type="ECO:0000256" key="13">
    <source>
        <dbReference type="PIRSR" id="PIRSR602403-1"/>
    </source>
</evidence>
<evidence type="ECO:0000256" key="8">
    <source>
        <dbReference type="ARBA" id="ARBA00022989"/>
    </source>
</evidence>
<dbReference type="SUPFAM" id="SSF48264">
    <property type="entry name" value="Cytochrome P450"/>
    <property type="match status" value="1"/>
</dbReference>
<comment type="subcellular location">
    <subcellularLocation>
        <location evidence="2">Membrane</location>
    </subcellularLocation>
</comment>
<evidence type="ECO:0000313" key="15">
    <source>
        <dbReference type="Proteomes" id="UP000799424"/>
    </source>
</evidence>
<dbReference type="GO" id="GO:0005506">
    <property type="term" value="F:iron ion binding"/>
    <property type="evidence" value="ECO:0007669"/>
    <property type="project" value="InterPro"/>
</dbReference>
<comment type="pathway">
    <text evidence="3">Mycotoxin biosynthesis.</text>
</comment>
<evidence type="ECO:0000256" key="2">
    <source>
        <dbReference type="ARBA" id="ARBA00004370"/>
    </source>
</evidence>
<reference evidence="14" key="1">
    <citation type="journal article" date="2020" name="Stud. Mycol.">
        <title>101 Dothideomycetes genomes: a test case for predicting lifestyles and emergence of pathogens.</title>
        <authorList>
            <person name="Haridas S."/>
            <person name="Albert R."/>
            <person name="Binder M."/>
            <person name="Bloem J."/>
            <person name="Labutti K."/>
            <person name="Salamov A."/>
            <person name="Andreopoulos B."/>
            <person name="Baker S."/>
            <person name="Barry K."/>
            <person name="Bills G."/>
            <person name="Bluhm B."/>
            <person name="Cannon C."/>
            <person name="Castanera R."/>
            <person name="Culley D."/>
            <person name="Daum C."/>
            <person name="Ezra D."/>
            <person name="Gonzalez J."/>
            <person name="Henrissat B."/>
            <person name="Kuo A."/>
            <person name="Liang C."/>
            <person name="Lipzen A."/>
            <person name="Lutzoni F."/>
            <person name="Magnuson J."/>
            <person name="Mondo S."/>
            <person name="Nolan M."/>
            <person name="Ohm R."/>
            <person name="Pangilinan J."/>
            <person name="Park H.-J."/>
            <person name="Ramirez L."/>
            <person name="Alfaro M."/>
            <person name="Sun H."/>
            <person name="Tritt A."/>
            <person name="Yoshinaga Y."/>
            <person name="Zwiers L.-H."/>
            <person name="Turgeon B."/>
            <person name="Goodwin S."/>
            <person name="Spatafora J."/>
            <person name="Crous P."/>
            <person name="Grigoriev I."/>
        </authorList>
    </citation>
    <scope>NUCLEOTIDE SEQUENCE</scope>
    <source>
        <strain evidence="14">CBS 113818</strain>
    </source>
</reference>
<dbReference type="GO" id="GO:0016705">
    <property type="term" value="F:oxidoreductase activity, acting on paired donors, with incorporation or reduction of molecular oxygen"/>
    <property type="evidence" value="ECO:0007669"/>
    <property type="project" value="InterPro"/>
</dbReference>
<evidence type="ECO:0000256" key="10">
    <source>
        <dbReference type="ARBA" id="ARBA00023004"/>
    </source>
</evidence>
<dbReference type="InterPro" id="IPR001128">
    <property type="entry name" value="Cyt_P450"/>
</dbReference>